<organism evidence="1 2">
    <name type="scientific">Streptomyces caelestis</name>
    <dbReference type="NCBI Taxonomy" id="36816"/>
    <lineage>
        <taxon>Bacteria</taxon>
        <taxon>Bacillati</taxon>
        <taxon>Actinomycetota</taxon>
        <taxon>Actinomycetes</taxon>
        <taxon>Kitasatosporales</taxon>
        <taxon>Streptomycetaceae</taxon>
        <taxon>Streptomyces</taxon>
    </lineage>
</organism>
<name>A0A7W9HBQ3_9ACTN</name>
<dbReference type="AlphaFoldDB" id="A0A7W9HBQ3"/>
<gene>
    <name evidence="1" type="ORF">HDA41_007227</name>
</gene>
<evidence type="ECO:0000313" key="1">
    <source>
        <dbReference type="EMBL" id="MBB5799263.1"/>
    </source>
</evidence>
<dbReference type="EMBL" id="JACHNE010000001">
    <property type="protein sequence ID" value="MBB5799263.1"/>
    <property type="molecule type" value="Genomic_DNA"/>
</dbReference>
<sequence>MAVVASNKTKGCKWRLSTHVLSGSRCTSPEPASAGEATVLRHPLSWLESVTG</sequence>
<keyword evidence="2" id="KW-1185">Reference proteome</keyword>
<accession>A0A7W9HBQ3</accession>
<dbReference type="Proteomes" id="UP000590647">
    <property type="component" value="Unassembled WGS sequence"/>
</dbReference>
<comment type="caution">
    <text evidence="1">The sequence shown here is derived from an EMBL/GenBank/DDBJ whole genome shotgun (WGS) entry which is preliminary data.</text>
</comment>
<evidence type="ECO:0000313" key="2">
    <source>
        <dbReference type="Proteomes" id="UP000590647"/>
    </source>
</evidence>
<reference evidence="1 2" key="1">
    <citation type="submission" date="2020-08" db="EMBL/GenBank/DDBJ databases">
        <title>Sequencing the genomes of 1000 actinobacteria strains.</title>
        <authorList>
            <person name="Klenk H.-P."/>
        </authorList>
    </citation>
    <scope>NUCLEOTIDE SEQUENCE [LARGE SCALE GENOMIC DNA]</scope>
    <source>
        <strain evidence="1 2">DSM 40084</strain>
    </source>
</reference>
<protein>
    <submittedName>
        <fullName evidence="1">Uncharacterized protein</fullName>
    </submittedName>
</protein>
<proteinExistence type="predicted"/>